<keyword evidence="2" id="KW-0732">Signal</keyword>
<feature type="compositionally biased region" description="Low complexity" evidence="1">
    <location>
        <begin position="215"/>
        <end position="233"/>
    </location>
</feature>
<name>A0A2R5G163_9STRA</name>
<protein>
    <submittedName>
        <fullName evidence="3">Uncharacterized protein</fullName>
    </submittedName>
</protein>
<sequence>MGRNLLVIALGALAATSADAACEFGKEYKVANCEAWNSLLSTFSSGAWTVCQDSVDEDPCNSNSCAKTNGWVNCKDGRLKKLTIAEDIGMAYNTSTDLANFTSAFLEIETMKFEELTIMNQTALGLDTCLDELCGTVTCDFTWSECTDTCTTDGICEPVTPSPTDAPTTASPTGAPTTASPTTDAPTPAPTDLSTFAPTSARPGCTNATDPDCITDSPTASPTSAPTDSPTSGAGALGASILAVAVSFVGAARL</sequence>
<organism evidence="3 4">
    <name type="scientific">Hondaea fermentalgiana</name>
    <dbReference type="NCBI Taxonomy" id="2315210"/>
    <lineage>
        <taxon>Eukaryota</taxon>
        <taxon>Sar</taxon>
        <taxon>Stramenopiles</taxon>
        <taxon>Bigyra</taxon>
        <taxon>Labyrinthulomycetes</taxon>
        <taxon>Thraustochytrida</taxon>
        <taxon>Thraustochytriidae</taxon>
        <taxon>Hondaea</taxon>
    </lineage>
</organism>
<keyword evidence="4" id="KW-1185">Reference proteome</keyword>
<reference evidence="3 4" key="1">
    <citation type="submission" date="2017-12" db="EMBL/GenBank/DDBJ databases">
        <title>Sequencing, de novo assembly and annotation of complete genome of a new Thraustochytrid species, strain FCC1311.</title>
        <authorList>
            <person name="Sedici K."/>
            <person name="Godart F."/>
            <person name="Aiese Cigliano R."/>
            <person name="Sanseverino W."/>
            <person name="Barakat M."/>
            <person name="Ortet P."/>
            <person name="Marechal E."/>
            <person name="Cagnac O."/>
            <person name="Amato A."/>
        </authorList>
    </citation>
    <scope>NUCLEOTIDE SEQUENCE [LARGE SCALE GENOMIC DNA]</scope>
</reference>
<evidence type="ECO:0000313" key="4">
    <source>
        <dbReference type="Proteomes" id="UP000241890"/>
    </source>
</evidence>
<accession>A0A2R5G163</accession>
<gene>
    <name evidence="3" type="ORF">FCC1311_009742</name>
</gene>
<comment type="caution">
    <text evidence="3">The sequence shown here is derived from an EMBL/GenBank/DDBJ whole genome shotgun (WGS) entry which is preliminary data.</text>
</comment>
<dbReference type="EMBL" id="BEYU01000008">
    <property type="protein sequence ID" value="GBG24756.1"/>
    <property type="molecule type" value="Genomic_DNA"/>
</dbReference>
<feature type="chain" id="PRO_5015362109" evidence="2">
    <location>
        <begin position="21"/>
        <end position="254"/>
    </location>
</feature>
<dbReference type="Proteomes" id="UP000241890">
    <property type="component" value="Unassembled WGS sequence"/>
</dbReference>
<dbReference type="AlphaFoldDB" id="A0A2R5G163"/>
<feature type="region of interest" description="Disordered" evidence="1">
    <location>
        <begin position="158"/>
        <end position="233"/>
    </location>
</feature>
<proteinExistence type="predicted"/>
<dbReference type="InParanoid" id="A0A2R5G163"/>
<evidence type="ECO:0000313" key="3">
    <source>
        <dbReference type="EMBL" id="GBG24756.1"/>
    </source>
</evidence>
<feature type="compositionally biased region" description="Low complexity" evidence="1">
    <location>
        <begin position="162"/>
        <end position="192"/>
    </location>
</feature>
<evidence type="ECO:0000256" key="2">
    <source>
        <dbReference type="SAM" id="SignalP"/>
    </source>
</evidence>
<evidence type="ECO:0000256" key="1">
    <source>
        <dbReference type="SAM" id="MobiDB-lite"/>
    </source>
</evidence>
<feature type="signal peptide" evidence="2">
    <location>
        <begin position="1"/>
        <end position="20"/>
    </location>
</feature>